<keyword evidence="3" id="KW-0645">Protease</keyword>
<keyword evidence="1" id="KW-0812">Transmembrane</keyword>
<keyword evidence="3" id="KW-0121">Carboxypeptidase</keyword>
<dbReference type="Gene3D" id="3.30.200.180">
    <property type="match status" value="1"/>
</dbReference>
<keyword evidence="3" id="KW-0378">Hydrolase</keyword>
<evidence type="ECO:0000259" key="2">
    <source>
        <dbReference type="Pfam" id="PF02557"/>
    </source>
</evidence>
<organism evidence="3 4">
    <name type="scientific">Paenibacillus bovis</name>
    <dbReference type="NCBI Taxonomy" id="1616788"/>
    <lineage>
        <taxon>Bacteria</taxon>
        <taxon>Bacillati</taxon>
        <taxon>Bacillota</taxon>
        <taxon>Bacilli</taxon>
        <taxon>Bacillales</taxon>
        <taxon>Paenibacillaceae</taxon>
        <taxon>Paenibacillus</taxon>
    </lineage>
</organism>
<reference evidence="3 4" key="2">
    <citation type="journal article" date="2016" name="Int. J. Syst. Evol. Microbiol.">
        <title>Paenibacillus bovis sp. nov., isolated from raw yak (Bos grunniens) milk.</title>
        <authorList>
            <person name="Gao C."/>
            <person name="Han J."/>
            <person name="Liu Z."/>
            <person name="Xu X."/>
            <person name="Hang F."/>
            <person name="Wu Z."/>
        </authorList>
    </citation>
    <scope>NUCLEOTIDE SEQUENCE [LARGE SCALE GENOMIC DNA]</scope>
    <source>
        <strain evidence="3 4">BD3526</strain>
    </source>
</reference>
<sequence length="288" mass="32912">MKKKWGFWIVGILLGCAILEAVVWFHYKDRLLVDLEPAGNTDWDYSVPLTANLQSWVHKGDLLLVNTSYAIRPEGVKKDIVVLADHDELNSGFVLLDRDMSLSRQVAERFQEMTSAAATEGVHSFLISSGYRDLDKQDELFQEKGADYALPAGHSEHNIGLSLDIGSSLTRMEQAPEGDWLEKNAWKYGFILRYPKDKVDITGIQYEPWHFRYVGLPHSAIMYKKNLVLEQYLQLLREKKEMSFSLNNHDYNIRYYPIASEANIYVPRQGSYVISGDNMQGIIVTASN</sequence>
<feature type="domain" description="D-alanyl-D-alanine carboxypeptidase-like core" evidence="2">
    <location>
        <begin position="101"/>
        <end position="215"/>
    </location>
</feature>
<dbReference type="OrthoDB" id="9792074at2"/>
<name>A0A172ZCP5_9BACL</name>
<proteinExistence type="predicted"/>
<dbReference type="STRING" id="1616788.AR543_04900"/>
<dbReference type="AlphaFoldDB" id="A0A172ZCP5"/>
<dbReference type="EMBL" id="CP013023">
    <property type="protein sequence ID" value="ANF95415.1"/>
    <property type="molecule type" value="Genomic_DNA"/>
</dbReference>
<keyword evidence="1" id="KW-1133">Transmembrane helix</keyword>
<dbReference type="GO" id="GO:0004180">
    <property type="term" value="F:carboxypeptidase activity"/>
    <property type="evidence" value="ECO:0007669"/>
    <property type="project" value="UniProtKB-KW"/>
</dbReference>
<dbReference type="PROSITE" id="PS51257">
    <property type="entry name" value="PROKAR_LIPOPROTEIN"/>
    <property type="match status" value="1"/>
</dbReference>
<dbReference type="PANTHER" id="PTHR34385:SF1">
    <property type="entry name" value="PEPTIDOGLYCAN L-ALANYL-D-GLUTAMATE ENDOPEPTIDASE CWLK"/>
    <property type="match status" value="1"/>
</dbReference>
<feature type="transmembrane region" description="Helical" evidence="1">
    <location>
        <begin position="7"/>
        <end position="27"/>
    </location>
</feature>
<gene>
    <name evidence="3" type="ORF">AR543_04900</name>
</gene>
<dbReference type="GO" id="GO:0006508">
    <property type="term" value="P:proteolysis"/>
    <property type="evidence" value="ECO:0007669"/>
    <property type="project" value="InterPro"/>
</dbReference>
<dbReference type="SUPFAM" id="SSF55166">
    <property type="entry name" value="Hedgehog/DD-peptidase"/>
    <property type="match status" value="1"/>
</dbReference>
<dbReference type="InterPro" id="IPR003709">
    <property type="entry name" value="VanY-like_core_dom"/>
</dbReference>
<dbReference type="Gene3D" id="3.30.1380.10">
    <property type="match status" value="1"/>
</dbReference>
<evidence type="ECO:0000313" key="4">
    <source>
        <dbReference type="Proteomes" id="UP000078148"/>
    </source>
</evidence>
<evidence type="ECO:0000256" key="1">
    <source>
        <dbReference type="SAM" id="Phobius"/>
    </source>
</evidence>
<dbReference type="InterPro" id="IPR009045">
    <property type="entry name" value="Zn_M74/Hedgehog-like"/>
</dbReference>
<dbReference type="KEGG" id="pbv:AR543_04900"/>
<accession>A0A172ZCP5</accession>
<dbReference type="Pfam" id="PF02557">
    <property type="entry name" value="VanY"/>
    <property type="match status" value="1"/>
</dbReference>
<keyword evidence="1" id="KW-0472">Membrane</keyword>
<dbReference type="InterPro" id="IPR052179">
    <property type="entry name" value="DD-CPase-like"/>
</dbReference>
<reference evidence="4" key="1">
    <citation type="submission" date="2015-10" db="EMBL/GenBank/DDBJ databases">
        <title>Genome of Paenibacillus bovis sp. nov.</title>
        <authorList>
            <person name="Wu Z."/>
            <person name="Gao C."/>
            <person name="Liu Z."/>
            <person name="Zheng H."/>
        </authorList>
    </citation>
    <scope>NUCLEOTIDE SEQUENCE [LARGE SCALE GENOMIC DNA]</scope>
    <source>
        <strain evidence="4">BD3526</strain>
    </source>
</reference>
<keyword evidence="4" id="KW-1185">Reference proteome</keyword>
<dbReference type="Proteomes" id="UP000078148">
    <property type="component" value="Chromosome"/>
</dbReference>
<dbReference type="PANTHER" id="PTHR34385">
    <property type="entry name" value="D-ALANYL-D-ALANINE CARBOXYPEPTIDASE"/>
    <property type="match status" value="1"/>
</dbReference>
<dbReference type="RefSeq" id="WP_060532331.1">
    <property type="nucleotide sequence ID" value="NZ_CP013023.1"/>
</dbReference>
<evidence type="ECO:0000313" key="3">
    <source>
        <dbReference type="EMBL" id="ANF95415.1"/>
    </source>
</evidence>
<protein>
    <submittedName>
        <fullName evidence="3">D-Ala-D-Ala carboxypeptidase VanY</fullName>
    </submittedName>
</protein>
<dbReference type="CDD" id="cd14852">
    <property type="entry name" value="LD-carboxypeptidase"/>
    <property type="match status" value="1"/>
</dbReference>
<dbReference type="InterPro" id="IPR058193">
    <property type="entry name" value="VanY/YodJ_core_dom"/>
</dbReference>